<dbReference type="EMBL" id="JACEFO010001825">
    <property type="protein sequence ID" value="KAF8700662.1"/>
    <property type="molecule type" value="Genomic_DNA"/>
</dbReference>
<evidence type="ECO:0000313" key="3">
    <source>
        <dbReference type="Proteomes" id="UP000636709"/>
    </source>
</evidence>
<comment type="caution">
    <text evidence="2">The sequence shown here is derived from an EMBL/GenBank/DDBJ whole genome shotgun (WGS) entry which is preliminary data.</text>
</comment>
<evidence type="ECO:0000313" key="2">
    <source>
        <dbReference type="EMBL" id="KAF8700662.1"/>
    </source>
</evidence>
<dbReference type="Proteomes" id="UP000636709">
    <property type="component" value="Unassembled WGS sequence"/>
</dbReference>
<feature type="region of interest" description="Disordered" evidence="1">
    <location>
        <begin position="209"/>
        <end position="241"/>
    </location>
</feature>
<dbReference type="OrthoDB" id="616438at2759"/>
<dbReference type="AlphaFoldDB" id="A0A835BKB5"/>
<proteinExistence type="predicted"/>
<accession>A0A835BKB5</accession>
<gene>
    <name evidence="2" type="ORF">HU200_034009</name>
</gene>
<keyword evidence="3" id="KW-1185">Reference proteome</keyword>
<name>A0A835BKB5_9POAL</name>
<reference evidence="2" key="1">
    <citation type="submission" date="2020-07" db="EMBL/GenBank/DDBJ databases">
        <title>Genome sequence and genetic diversity analysis of an under-domesticated orphan crop, white fonio (Digitaria exilis).</title>
        <authorList>
            <person name="Bennetzen J.L."/>
            <person name="Chen S."/>
            <person name="Ma X."/>
            <person name="Wang X."/>
            <person name="Yssel A.E.J."/>
            <person name="Chaluvadi S.R."/>
            <person name="Johnson M."/>
            <person name="Gangashetty P."/>
            <person name="Hamidou F."/>
            <person name="Sanogo M.D."/>
            <person name="Zwaenepoel A."/>
            <person name="Wallace J."/>
            <person name="Van De Peer Y."/>
            <person name="Van Deynze A."/>
        </authorList>
    </citation>
    <scope>NUCLEOTIDE SEQUENCE</scope>
    <source>
        <tissue evidence="2">Leaves</tissue>
    </source>
</reference>
<evidence type="ECO:0000256" key="1">
    <source>
        <dbReference type="SAM" id="MobiDB-lite"/>
    </source>
</evidence>
<organism evidence="2 3">
    <name type="scientific">Digitaria exilis</name>
    <dbReference type="NCBI Taxonomy" id="1010633"/>
    <lineage>
        <taxon>Eukaryota</taxon>
        <taxon>Viridiplantae</taxon>
        <taxon>Streptophyta</taxon>
        <taxon>Embryophyta</taxon>
        <taxon>Tracheophyta</taxon>
        <taxon>Spermatophyta</taxon>
        <taxon>Magnoliopsida</taxon>
        <taxon>Liliopsida</taxon>
        <taxon>Poales</taxon>
        <taxon>Poaceae</taxon>
        <taxon>PACMAD clade</taxon>
        <taxon>Panicoideae</taxon>
        <taxon>Panicodae</taxon>
        <taxon>Paniceae</taxon>
        <taxon>Anthephorinae</taxon>
        <taxon>Digitaria</taxon>
    </lineage>
</organism>
<feature type="region of interest" description="Disordered" evidence="1">
    <location>
        <begin position="133"/>
        <end position="179"/>
    </location>
</feature>
<sequence length="460" mass="50813">MDFRYGFAGTSVSGLKRNGVYFSEPLYGDQYDLAHSMEIADIATGISEVKTFHPKMQGLDALGWFRPNLWRGGDKLSPDFGSQPTSLVLPPIHLAGPQTSPTSLAKASDRRQRARVKITIKNSQNTPSVFTVASDSPAPVPHHPLRHHSTLSSAAPPPHYPLLRRHGDSSELPSRPESAYQQVAQQPCSAYRGSEDSARWTHCGFPEGARERPPLAGRPHGAGSRSWAIGPRHRVDGGGRTVDPRLSINIGDRTSIEDLRWQASNIFHRGRSIGGSVRAAILRDRLFQLAPEAEEVHEAGGGPPQILNQLLNRLLVARGEVEELRSLVVRLDAPPPPERFRMEAYTRPPPRQIVASGRLPPIESLQDTGSRLAITCLQERANDLLPLALRVGGEIVWMMKDLCKSIIKVITNVENMIAINGDDAEFLNALLEVQEEIGVLRQRVVRLDGRPYPTQDEPLW</sequence>
<protein>
    <submittedName>
        <fullName evidence="2">Uncharacterized protein</fullName>
    </submittedName>
</protein>